<keyword evidence="9" id="KW-1185">Reference proteome</keyword>
<evidence type="ECO:0000256" key="5">
    <source>
        <dbReference type="PROSITE-ProRule" id="PRU00449"/>
    </source>
</evidence>
<dbReference type="GO" id="GO:0008270">
    <property type="term" value="F:zinc ion binding"/>
    <property type="evidence" value="ECO:0007669"/>
    <property type="project" value="UniProtKB-KW"/>
</dbReference>
<dbReference type="PANTHER" id="PTHR14677">
    <property type="entry name" value="ARSENITE INDUCUBLE RNA ASSOCIATED PROTEIN AIP-1-RELATED"/>
    <property type="match status" value="1"/>
</dbReference>
<evidence type="ECO:0000256" key="6">
    <source>
        <dbReference type="SAM" id="MobiDB-lite"/>
    </source>
</evidence>
<dbReference type="RefSeq" id="XP_058341383.1">
    <property type="nucleotide sequence ID" value="XM_058487805.1"/>
</dbReference>
<dbReference type="SMART" id="SM00154">
    <property type="entry name" value="ZnF_AN1"/>
    <property type="match status" value="2"/>
</dbReference>
<dbReference type="Gene3D" id="4.10.1110.10">
    <property type="entry name" value="AN1-like Zinc finger"/>
    <property type="match status" value="2"/>
</dbReference>
<dbReference type="SUPFAM" id="SSF118310">
    <property type="entry name" value="AN1-like Zinc finger"/>
    <property type="match status" value="2"/>
</dbReference>
<accession>A0AAD7V093</accession>
<dbReference type="AlphaFoldDB" id="A0AAD7V093"/>
<gene>
    <name evidence="8" type="ORF">O0I10_007793</name>
</gene>
<evidence type="ECO:0000259" key="7">
    <source>
        <dbReference type="PROSITE" id="PS51039"/>
    </source>
</evidence>
<dbReference type="PROSITE" id="PS51039">
    <property type="entry name" value="ZF_AN1"/>
    <property type="match status" value="2"/>
</dbReference>
<evidence type="ECO:0000313" key="9">
    <source>
        <dbReference type="Proteomes" id="UP001234581"/>
    </source>
</evidence>
<dbReference type="Proteomes" id="UP001234581">
    <property type="component" value="Unassembled WGS sequence"/>
</dbReference>
<keyword evidence="4" id="KW-0862">Zinc</keyword>
<organism evidence="8 9">
    <name type="scientific">Lichtheimia ornata</name>
    <dbReference type="NCBI Taxonomy" id="688661"/>
    <lineage>
        <taxon>Eukaryota</taxon>
        <taxon>Fungi</taxon>
        <taxon>Fungi incertae sedis</taxon>
        <taxon>Mucoromycota</taxon>
        <taxon>Mucoromycotina</taxon>
        <taxon>Mucoromycetes</taxon>
        <taxon>Mucorales</taxon>
        <taxon>Lichtheimiaceae</taxon>
        <taxon>Lichtheimia</taxon>
    </lineage>
</organism>
<keyword evidence="3 5" id="KW-0863">Zinc-finger</keyword>
<evidence type="ECO:0000256" key="3">
    <source>
        <dbReference type="ARBA" id="ARBA00022771"/>
    </source>
</evidence>
<dbReference type="PANTHER" id="PTHR14677:SF40">
    <property type="entry name" value="CDC48-ASSOCIATED UBIQUITIN-LIKE_ZINC FINGER PROTEIN 1"/>
    <property type="match status" value="1"/>
</dbReference>
<evidence type="ECO:0000256" key="4">
    <source>
        <dbReference type="ARBA" id="ARBA00022833"/>
    </source>
</evidence>
<dbReference type="Pfam" id="PF01428">
    <property type="entry name" value="zf-AN1"/>
    <property type="match status" value="2"/>
</dbReference>
<proteinExistence type="predicted"/>
<evidence type="ECO:0000256" key="2">
    <source>
        <dbReference type="ARBA" id="ARBA00022737"/>
    </source>
</evidence>
<evidence type="ECO:0000256" key="1">
    <source>
        <dbReference type="ARBA" id="ARBA00022723"/>
    </source>
</evidence>
<feature type="domain" description="AN1-type" evidence="7">
    <location>
        <begin position="91"/>
        <end position="139"/>
    </location>
</feature>
<dbReference type="InterPro" id="IPR057357">
    <property type="entry name" value="Znf-C2H2_ZFAND2A/B"/>
</dbReference>
<keyword evidence="1" id="KW-0479">Metal-binding</keyword>
<dbReference type="GeneID" id="83215200"/>
<feature type="compositionally biased region" description="Basic and acidic residues" evidence="6">
    <location>
        <begin position="153"/>
        <end position="164"/>
    </location>
</feature>
<dbReference type="Pfam" id="PF25403">
    <property type="entry name" value="zf-C2H2_ZFAND2"/>
    <property type="match status" value="1"/>
</dbReference>
<sequence>MEFPELGKHCTFDGCHQLDFLPYTCYRCKKIFCQDHFKLDDHHCPSLQDGQYDARVPTCPICEQPVPGPRGQDPNISVNRHIQNNCNDKQQKASNICHQRACNAKLLVPMNCSDCGYSFCVKHRLPVDHTCRPAQKNASQKRPTPSSSSKRNSKQEQELARLTEKANTNRLTEAEQARLAALRRKQKKPNCIIS</sequence>
<feature type="region of interest" description="Disordered" evidence="6">
    <location>
        <begin position="132"/>
        <end position="172"/>
    </location>
</feature>
<dbReference type="InterPro" id="IPR000058">
    <property type="entry name" value="Znf_AN1"/>
</dbReference>
<feature type="compositionally biased region" description="Polar residues" evidence="6">
    <location>
        <begin position="136"/>
        <end position="150"/>
    </location>
</feature>
<keyword evidence="2" id="KW-0677">Repeat</keyword>
<reference evidence="8 9" key="1">
    <citation type="submission" date="2023-03" db="EMBL/GenBank/DDBJ databases">
        <title>Genome sequence of Lichtheimia ornata CBS 291.66.</title>
        <authorList>
            <person name="Mohabir J.T."/>
            <person name="Shea T.P."/>
            <person name="Kurbessoian T."/>
            <person name="Berby B."/>
            <person name="Fontaine J."/>
            <person name="Livny J."/>
            <person name="Gnirke A."/>
            <person name="Stajich J.E."/>
            <person name="Cuomo C.A."/>
        </authorList>
    </citation>
    <scope>NUCLEOTIDE SEQUENCE [LARGE SCALE GENOMIC DNA]</scope>
    <source>
        <strain evidence="8">CBS 291.66</strain>
    </source>
</reference>
<name>A0AAD7V093_9FUNG</name>
<comment type="caution">
    <text evidence="8">The sequence shown here is derived from an EMBL/GenBank/DDBJ whole genome shotgun (WGS) entry which is preliminary data.</text>
</comment>
<feature type="domain" description="AN1-type" evidence="7">
    <location>
        <begin position="4"/>
        <end position="52"/>
    </location>
</feature>
<dbReference type="InterPro" id="IPR035896">
    <property type="entry name" value="AN1-like_Znf"/>
</dbReference>
<evidence type="ECO:0000313" key="8">
    <source>
        <dbReference type="EMBL" id="KAJ8656470.1"/>
    </source>
</evidence>
<dbReference type="EMBL" id="JARTCD010000039">
    <property type="protein sequence ID" value="KAJ8656470.1"/>
    <property type="molecule type" value="Genomic_DNA"/>
</dbReference>
<dbReference type="GO" id="GO:0005737">
    <property type="term" value="C:cytoplasm"/>
    <property type="evidence" value="ECO:0007669"/>
    <property type="project" value="TreeGrafter"/>
</dbReference>
<protein>
    <recommendedName>
        <fullName evidence="7">AN1-type domain-containing protein</fullName>
    </recommendedName>
</protein>